<evidence type="ECO:0000256" key="1">
    <source>
        <dbReference type="SAM" id="MobiDB-lite"/>
    </source>
</evidence>
<feature type="region of interest" description="Disordered" evidence="1">
    <location>
        <begin position="251"/>
        <end position="328"/>
    </location>
</feature>
<dbReference type="Gene3D" id="3.40.50.1010">
    <property type="entry name" value="5'-nuclease"/>
    <property type="match status" value="1"/>
</dbReference>
<proteinExistence type="predicted"/>
<evidence type="ECO:0000259" key="2">
    <source>
        <dbReference type="Pfam" id="PF01936"/>
    </source>
</evidence>
<comment type="caution">
    <text evidence="3">The sequence shown here is derived from an EMBL/GenBank/DDBJ whole genome shotgun (WGS) entry which is preliminary data.</text>
</comment>
<sequence>MEEDLRGLEIIEEQCQSKEASHILDTPTLKSTFSQKIKTIKKCENILIIDGDYFEIGIKEMEKANSSRLCLSNPDNLERLISFIESKTGISHFDWKSFHSAEEPKSKKRKSYYSVLENNGFAFDIREFKSKKVKCPNNTCQHSKKAFVTRVQAEVDIAITMTAMELALAHSEEVKNIVFIIGDRDFYDLFKYLSPRFNTKIFGFRTNLSGKYFELLSMDSFIYLNDYWSQIVLSNEDEEFPPLESSGNKFIEQRQINFKKTPSETPKVRQNGEKEPATPSHKKRRKKNKNNSKQHKREEEKNRSAGSKEDPASHSSTDNSMNMINSPKKISKRVHLKNTELDIFMGMGLEESDILEIYQNNGKNLEATLEAIIDSF</sequence>
<feature type="compositionally biased region" description="Polar residues" evidence="1">
    <location>
        <begin position="313"/>
        <end position="325"/>
    </location>
</feature>
<accession>A0AAD1UJB5</accession>
<keyword evidence="4" id="KW-1185">Reference proteome</keyword>
<evidence type="ECO:0000313" key="3">
    <source>
        <dbReference type="EMBL" id="CAI2370446.1"/>
    </source>
</evidence>
<organism evidence="3 4">
    <name type="scientific">Euplotes crassus</name>
    <dbReference type="NCBI Taxonomy" id="5936"/>
    <lineage>
        <taxon>Eukaryota</taxon>
        <taxon>Sar</taxon>
        <taxon>Alveolata</taxon>
        <taxon>Ciliophora</taxon>
        <taxon>Intramacronucleata</taxon>
        <taxon>Spirotrichea</taxon>
        <taxon>Hypotrichia</taxon>
        <taxon>Euplotida</taxon>
        <taxon>Euplotidae</taxon>
        <taxon>Moneuplotes</taxon>
    </lineage>
</organism>
<dbReference type="Proteomes" id="UP001295684">
    <property type="component" value="Unassembled WGS sequence"/>
</dbReference>
<feature type="compositionally biased region" description="Basic and acidic residues" evidence="1">
    <location>
        <begin position="266"/>
        <end position="276"/>
    </location>
</feature>
<dbReference type="InterPro" id="IPR021139">
    <property type="entry name" value="NYN"/>
</dbReference>
<feature type="domain" description="NYN" evidence="2">
    <location>
        <begin position="76"/>
        <end position="207"/>
    </location>
</feature>
<evidence type="ECO:0000313" key="4">
    <source>
        <dbReference type="Proteomes" id="UP001295684"/>
    </source>
</evidence>
<dbReference type="EMBL" id="CAMPGE010011625">
    <property type="protein sequence ID" value="CAI2370446.1"/>
    <property type="molecule type" value="Genomic_DNA"/>
</dbReference>
<feature type="compositionally biased region" description="Polar residues" evidence="1">
    <location>
        <begin position="254"/>
        <end position="264"/>
    </location>
</feature>
<feature type="compositionally biased region" description="Basic and acidic residues" evidence="1">
    <location>
        <begin position="296"/>
        <end position="312"/>
    </location>
</feature>
<dbReference type="Pfam" id="PF01936">
    <property type="entry name" value="NYN"/>
    <property type="match status" value="1"/>
</dbReference>
<feature type="compositionally biased region" description="Basic residues" evidence="1">
    <location>
        <begin position="280"/>
        <end position="295"/>
    </location>
</feature>
<protein>
    <recommendedName>
        <fullName evidence="2">NYN domain-containing protein</fullName>
    </recommendedName>
</protein>
<dbReference type="GO" id="GO:0004540">
    <property type="term" value="F:RNA nuclease activity"/>
    <property type="evidence" value="ECO:0007669"/>
    <property type="project" value="InterPro"/>
</dbReference>
<reference evidence="3" key="1">
    <citation type="submission" date="2023-07" db="EMBL/GenBank/DDBJ databases">
        <authorList>
            <consortium name="AG Swart"/>
            <person name="Singh M."/>
            <person name="Singh A."/>
            <person name="Seah K."/>
            <person name="Emmerich C."/>
        </authorList>
    </citation>
    <scope>NUCLEOTIDE SEQUENCE</scope>
    <source>
        <strain evidence="3">DP1</strain>
    </source>
</reference>
<gene>
    <name evidence="3" type="ORF">ECRASSUSDP1_LOCUS11759</name>
</gene>
<dbReference type="AlphaFoldDB" id="A0AAD1UJB5"/>
<name>A0AAD1UJB5_EUPCR</name>